<reference evidence="1 2" key="1">
    <citation type="journal article" date="2023" name="Science">
        <title>Complex scaffold remodeling in plant triterpene biosynthesis.</title>
        <authorList>
            <person name="De La Pena R."/>
            <person name="Hodgson H."/>
            <person name="Liu J.C."/>
            <person name="Stephenson M.J."/>
            <person name="Martin A.C."/>
            <person name="Owen C."/>
            <person name="Harkess A."/>
            <person name="Leebens-Mack J."/>
            <person name="Jimenez L.E."/>
            <person name="Osbourn A."/>
            <person name="Sattely E.S."/>
        </authorList>
    </citation>
    <scope>NUCLEOTIDE SEQUENCE [LARGE SCALE GENOMIC DNA]</scope>
    <source>
        <strain evidence="2">cv. JPN11</strain>
        <tissue evidence="1">Leaf</tissue>
    </source>
</reference>
<gene>
    <name evidence="1" type="ORF">OWV82_012247</name>
</gene>
<organism evidence="1 2">
    <name type="scientific">Melia azedarach</name>
    <name type="common">Chinaberry tree</name>
    <dbReference type="NCBI Taxonomy" id="155640"/>
    <lineage>
        <taxon>Eukaryota</taxon>
        <taxon>Viridiplantae</taxon>
        <taxon>Streptophyta</taxon>
        <taxon>Embryophyta</taxon>
        <taxon>Tracheophyta</taxon>
        <taxon>Spermatophyta</taxon>
        <taxon>Magnoliopsida</taxon>
        <taxon>eudicotyledons</taxon>
        <taxon>Gunneridae</taxon>
        <taxon>Pentapetalae</taxon>
        <taxon>rosids</taxon>
        <taxon>malvids</taxon>
        <taxon>Sapindales</taxon>
        <taxon>Meliaceae</taxon>
        <taxon>Melia</taxon>
    </lineage>
</organism>
<evidence type="ECO:0000313" key="2">
    <source>
        <dbReference type="Proteomes" id="UP001164539"/>
    </source>
</evidence>
<proteinExistence type="predicted"/>
<dbReference type="EMBL" id="CM051399">
    <property type="protein sequence ID" value="KAJ4717346.1"/>
    <property type="molecule type" value="Genomic_DNA"/>
</dbReference>
<comment type="caution">
    <text evidence="1">The sequence shown here is derived from an EMBL/GenBank/DDBJ whole genome shotgun (WGS) entry which is preliminary data.</text>
</comment>
<dbReference type="Proteomes" id="UP001164539">
    <property type="component" value="Chromosome 6"/>
</dbReference>
<keyword evidence="2" id="KW-1185">Reference proteome</keyword>
<sequence length="162" mass="18207">MTDYAETSTFLKELMPPNIILVHGEAHEMGRLKTKLTTELADCNTKIINPKNCQSVEMYFNPEKMAKTIGKLAEKTPEVGETVSGILVKKGFTYQIMAPDDLHIFSQLSTANITQRITIPFYGAFGVTKYRLEQMYESVESSTDEESGVQRSIFQCIGLQIL</sequence>
<protein>
    <submittedName>
        <fullName evidence="1">Cleavage and polyadenylation specificity factor subunit 3-I-like protein</fullName>
    </submittedName>
</protein>
<accession>A0ACC1Y1T7</accession>
<name>A0ACC1Y1T7_MELAZ</name>
<evidence type="ECO:0000313" key="1">
    <source>
        <dbReference type="EMBL" id="KAJ4717346.1"/>
    </source>
</evidence>